<evidence type="ECO:0008006" key="3">
    <source>
        <dbReference type="Google" id="ProtNLM"/>
    </source>
</evidence>
<sequence length="212" mass="22852">MPDFIVQKLLSTDSKIYCSQGEIAGGCATHAAAAALTLLGILDAPGLISNPRSKPNAKRFWLKLKDAYTDGIGLEELGQRLEELDFGLTFAHVAGAHYRVLDFTQTALQNGLPVILSFAPLGCPRQQHAVLATGTEGITVARCFVPSAILITDSSESHPGIGPHNARLEFSPGAKRERSGLYVTAWASYRVTLDAAMSLRLTRSKRPDRKPP</sequence>
<reference evidence="1 2" key="1">
    <citation type="journal article" date="2006" name="Proc. Natl. Acad. Sci. U.S.A.">
        <title>Burkholderia xenovorans LB400 harbors a multi-replicon, 9.73-Mbp genome shaped for versatility.</title>
        <authorList>
            <person name="Chain P.S."/>
            <person name="Denef V.J."/>
            <person name="Konstantinidis K.T."/>
            <person name="Vergez L.M."/>
            <person name="Agullo L."/>
            <person name="Reyes V.L."/>
            <person name="Hauser L."/>
            <person name="Cordova M."/>
            <person name="Gomez L."/>
            <person name="Gonzalez M."/>
            <person name="Land M."/>
            <person name="Lao V."/>
            <person name="Larimer F."/>
            <person name="LiPuma J.J."/>
            <person name="Mahenthiralingam E."/>
            <person name="Malfatti S.A."/>
            <person name="Marx C.J."/>
            <person name="Parnell J.J."/>
            <person name="Ramette A."/>
            <person name="Richardson P."/>
            <person name="Seeger M."/>
            <person name="Smith D."/>
            <person name="Spilker T."/>
            <person name="Sul W.J."/>
            <person name="Tsoi T.V."/>
            <person name="Ulrich L.E."/>
            <person name="Zhulin I.B."/>
            <person name="Tiedje J.M."/>
        </authorList>
    </citation>
    <scope>NUCLEOTIDE SEQUENCE [LARGE SCALE GENOMIC DNA]</scope>
    <source>
        <strain evidence="1 2">LB400</strain>
    </source>
</reference>
<dbReference type="RefSeq" id="WP_011488203.1">
    <property type="nucleotide sequence ID" value="NC_007951.1"/>
</dbReference>
<dbReference type="eggNOG" id="ENOG5033SFP">
    <property type="taxonomic scope" value="Bacteria"/>
</dbReference>
<dbReference type="EMBL" id="CP000270">
    <property type="protein sequence ID" value="ABE30560.1"/>
    <property type="molecule type" value="Genomic_DNA"/>
</dbReference>
<gene>
    <name evidence="1" type="ORF">Bxe_A2409</name>
</gene>
<protein>
    <recommendedName>
        <fullName evidence="3">Peptidase C39-like domain-containing protein</fullName>
    </recommendedName>
</protein>
<organism evidence="1 2">
    <name type="scientific">Paraburkholderia xenovorans (strain LB400)</name>
    <dbReference type="NCBI Taxonomy" id="266265"/>
    <lineage>
        <taxon>Bacteria</taxon>
        <taxon>Pseudomonadati</taxon>
        <taxon>Pseudomonadota</taxon>
        <taxon>Betaproteobacteria</taxon>
        <taxon>Burkholderiales</taxon>
        <taxon>Burkholderiaceae</taxon>
        <taxon>Paraburkholderia</taxon>
    </lineage>
</organism>
<evidence type="ECO:0000313" key="2">
    <source>
        <dbReference type="Proteomes" id="UP000001817"/>
    </source>
</evidence>
<dbReference type="KEGG" id="bxb:DR64_109"/>
<evidence type="ECO:0000313" key="1">
    <source>
        <dbReference type="EMBL" id="ABE30560.1"/>
    </source>
</evidence>
<keyword evidence="2" id="KW-1185">Reference proteome</keyword>
<accession>Q13ZC9</accession>
<dbReference type="KEGG" id="bxe:Bxe_A2409"/>
<dbReference type="AlphaFoldDB" id="Q13ZC9"/>
<proteinExistence type="predicted"/>
<name>Q13ZC9_PARXL</name>
<dbReference type="OrthoDB" id="9092775at2"/>
<dbReference type="Proteomes" id="UP000001817">
    <property type="component" value="Chromosome 1"/>
</dbReference>